<name>A0A0A9WDX3_LYGHE</name>
<proteinExistence type="predicted"/>
<evidence type="ECO:0000313" key="2">
    <source>
        <dbReference type="EMBL" id="JAQ00002.1"/>
    </source>
</evidence>
<reference evidence="1" key="2">
    <citation type="submission" date="2014-07" db="EMBL/GenBank/DDBJ databases">
        <authorList>
            <person name="Hull J."/>
        </authorList>
    </citation>
    <scope>NUCLEOTIDE SEQUENCE</scope>
</reference>
<dbReference type="EMBL" id="GDHC01018627">
    <property type="protein sequence ID" value="JAQ00002.1"/>
    <property type="molecule type" value="Transcribed_RNA"/>
</dbReference>
<dbReference type="EMBL" id="GBHO01036977">
    <property type="protein sequence ID" value="JAG06627.1"/>
    <property type="molecule type" value="Transcribed_RNA"/>
</dbReference>
<organism evidence="1">
    <name type="scientific">Lygus hesperus</name>
    <name type="common">Western plant bug</name>
    <dbReference type="NCBI Taxonomy" id="30085"/>
    <lineage>
        <taxon>Eukaryota</taxon>
        <taxon>Metazoa</taxon>
        <taxon>Ecdysozoa</taxon>
        <taxon>Arthropoda</taxon>
        <taxon>Hexapoda</taxon>
        <taxon>Insecta</taxon>
        <taxon>Pterygota</taxon>
        <taxon>Neoptera</taxon>
        <taxon>Paraneoptera</taxon>
        <taxon>Hemiptera</taxon>
        <taxon>Heteroptera</taxon>
        <taxon>Panheteroptera</taxon>
        <taxon>Cimicomorpha</taxon>
        <taxon>Miridae</taxon>
        <taxon>Mirini</taxon>
        <taxon>Lygus</taxon>
    </lineage>
</organism>
<accession>A0A0A9WDX3</accession>
<protein>
    <submittedName>
        <fullName evidence="1">Leucine--tRNA ligase</fullName>
    </submittedName>
</protein>
<sequence>MQLKAETRFGVMPNHHVDPIGAIVAPYAALTTGAVLVQVHSNMYLDDHAINGIEKLCVEELQTILGRKADFDLILKHAGNFDTDQFECLKSVVLFEDGLELPVEDSYLQKLANALFLDDVFVFRGPIESCYMLSWRSLKSGSKGMLPHV</sequence>
<keyword evidence="1" id="KW-0436">Ligase</keyword>
<dbReference type="GO" id="GO:0016874">
    <property type="term" value="F:ligase activity"/>
    <property type="evidence" value="ECO:0007669"/>
    <property type="project" value="UniProtKB-KW"/>
</dbReference>
<evidence type="ECO:0000313" key="1">
    <source>
        <dbReference type="EMBL" id="JAG06627.1"/>
    </source>
</evidence>
<dbReference type="AlphaFoldDB" id="A0A0A9WDX3"/>
<reference evidence="1" key="1">
    <citation type="journal article" date="2014" name="PLoS ONE">
        <title>Transcriptome-Based Identification of ABC Transporters in the Western Tarnished Plant Bug Lygus hesperus.</title>
        <authorList>
            <person name="Hull J.J."/>
            <person name="Chaney K."/>
            <person name="Geib S.M."/>
            <person name="Fabrick J.A."/>
            <person name="Brent C.S."/>
            <person name="Walsh D."/>
            <person name="Lavine L.C."/>
        </authorList>
    </citation>
    <scope>NUCLEOTIDE SEQUENCE</scope>
</reference>
<reference evidence="2" key="3">
    <citation type="journal article" date="2016" name="Gigascience">
        <title>De novo construction of an expanded transcriptome assembly for the western tarnished plant bug, Lygus hesperus.</title>
        <authorList>
            <person name="Tassone E.E."/>
            <person name="Geib S.M."/>
            <person name="Hall B."/>
            <person name="Fabrick J.A."/>
            <person name="Brent C.S."/>
            <person name="Hull J.J."/>
        </authorList>
    </citation>
    <scope>NUCLEOTIDE SEQUENCE</scope>
</reference>
<gene>
    <name evidence="1" type="primary">leuS_23</name>
    <name evidence="1" type="ORF">CM83_60115</name>
    <name evidence="2" type="ORF">g.3840</name>
</gene>